<dbReference type="PROSITE" id="PS51257">
    <property type="entry name" value="PROKAR_LIPOPROTEIN"/>
    <property type="match status" value="1"/>
</dbReference>
<name>A0ABQ6H435_9GAMM</name>
<keyword evidence="3" id="KW-1185">Reference proteome</keyword>
<evidence type="ECO:0000313" key="2">
    <source>
        <dbReference type="EMBL" id="GLX82928.1"/>
    </source>
</evidence>
<protein>
    <submittedName>
        <fullName evidence="2">Uncharacterized protein</fullName>
    </submittedName>
</protein>
<evidence type="ECO:0000313" key="3">
    <source>
        <dbReference type="Proteomes" id="UP001157133"/>
    </source>
</evidence>
<sequence>MLSKLNKLVVVFTVLVVTGCAQTTVRHHQDFETVAKNVQSVVILPAQVEIEQINFDGDNTPLEEKSALIKSQIESIAELKLENESLQVIEFDFAKAFEEDEEFAYAITQAKEAWEAAKGELYEQGLVSEKEKSNFQASLGSALNIIADKTGADAALLVQYTGFEKSSGMIAKDVASSVLVGVLTLGAVVPIQATEGAFIDVALVDSNSGKVIWANRKGGTSADASPAEIVFGELPDLTWKSELAAPTNQPVAEESVSPKAPDSE</sequence>
<dbReference type="Proteomes" id="UP001157133">
    <property type="component" value="Unassembled WGS sequence"/>
</dbReference>
<gene>
    <name evidence="2" type="ORF">theurythT_23800</name>
</gene>
<evidence type="ECO:0000256" key="1">
    <source>
        <dbReference type="SAM" id="MobiDB-lite"/>
    </source>
</evidence>
<proteinExistence type="predicted"/>
<organism evidence="2 3">
    <name type="scientific">Thalassotalea eurytherma</name>
    <dbReference type="NCBI Taxonomy" id="1144278"/>
    <lineage>
        <taxon>Bacteria</taxon>
        <taxon>Pseudomonadati</taxon>
        <taxon>Pseudomonadota</taxon>
        <taxon>Gammaproteobacteria</taxon>
        <taxon>Alteromonadales</taxon>
        <taxon>Colwelliaceae</taxon>
        <taxon>Thalassotalea</taxon>
    </lineage>
</organism>
<comment type="caution">
    <text evidence="2">The sequence shown here is derived from an EMBL/GenBank/DDBJ whole genome shotgun (WGS) entry which is preliminary data.</text>
</comment>
<feature type="region of interest" description="Disordered" evidence="1">
    <location>
        <begin position="243"/>
        <end position="264"/>
    </location>
</feature>
<dbReference type="RefSeq" id="WP_284208318.1">
    <property type="nucleotide sequence ID" value="NZ_BSSU01000011.1"/>
</dbReference>
<reference evidence="2 3" key="1">
    <citation type="submission" date="2023-03" db="EMBL/GenBank/DDBJ databases">
        <title>Draft genome sequence of Thalassotalea eurytherma JCM 18482T.</title>
        <authorList>
            <person name="Sawabe T."/>
        </authorList>
    </citation>
    <scope>NUCLEOTIDE SEQUENCE [LARGE SCALE GENOMIC DNA]</scope>
    <source>
        <strain evidence="2 3">JCM 18482</strain>
    </source>
</reference>
<dbReference type="EMBL" id="BSSU01000011">
    <property type="protein sequence ID" value="GLX82928.1"/>
    <property type="molecule type" value="Genomic_DNA"/>
</dbReference>
<accession>A0ABQ6H435</accession>